<dbReference type="Proteomes" id="UP001231109">
    <property type="component" value="Unassembled WGS sequence"/>
</dbReference>
<feature type="transmembrane region" description="Helical" evidence="1">
    <location>
        <begin position="109"/>
        <end position="127"/>
    </location>
</feature>
<organism evidence="2 3">
    <name type="scientific">Rheinheimera baltica</name>
    <dbReference type="NCBI Taxonomy" id="67576"/>
    <lineage>
        <taxon>Bacteria</taxon>
        <taxon>Pseudomonadati</taxon>
        <taxon>Pseudomonadota</taxon>
        <taxon>Gammaproteobacteria</taxon>
        <taxon>Chromatiales</taxon>
        <taxon>Chromatiaceae</taxon>
        <taxon>Rheinheimera</taxon>
    </lineage>
</organism>
<sequence length="246" mass="28432">MDNQQNTSPDYSRYTIAELEDVLANIDRDKYAQRYADAKAMLETRLKNRQLNSASNLAHLNEPIKPKWSEMHVVTRIILVAFLFLIFAVIPTMFSEFMAAKSWLAHTNIWIWALGGVLSVLWFTSLIKDENFANYLTRNMAGKFAAVFMPFLFLMFSFITIDITTPLFLHKLSEPKEVIYVMQYHKESRSKHCRYKVEIAETTELQRGKLCMSESMRNSLPESGQILVTGTHSQFGMVVKGFKPLR</sequence>
<feature type="transmembrane region" description="Helical" evidence="1">
    <location>
        <begin position="147"/>
        <end position="169"/>
    </location>
</feature>
<dbReference type="EMBL" id="JAPJDZ010000051">
    <property type="protein sequence ID" value="MDP5137488.1"/>
    <property type="molecule type" value="Genomic_DNA"/>
</dbReference>
<keyword evidence="1" id="KW-1133">Transmembrane helix</keyword>
<gene>
    <name evidence="2" type="ORF">ORJ04_16145</name>
</gene>
<proteinExistence type="predicted"/>
<accession>A0ABT9I288</accession>
<evidence type="ECO:0000313" key="3">
    <source>
        <dbReference type="Proteomes" id="UP001231109"/>
    </source>
</evidence>
<keyword evidence="1" id="KW-0472">Membrane</keyword>
<keyword evidence="1" id="KW-0812">Transmembrane</keyword>
<evidence type="ECO:0000256" key="1">
    <source>
        <dbReference type="SAM" id="Phobius"/>
    </source>
</evidence>
<name>A0ABT9I288_9GAMM</name>
<dbReference type="RefSeq" id="WP_305976820.1">
    <property type="nucleotide sequence ID" value="NZ_JAPJDZ010000051.1"/>
</dbReference>
<evidence type="ECO:0000313" key="2">
    <source>
        <dbReference type="EMBL" id="MDP5137488.1"/>
    </source>
</evidence>
<protein>
    <submittedName>
        <fullName evidence="2">Uncharacterized protein</fullName>
    </submittedName>
</protein>
<feature type="transmembrane region" description="Helical" evidence="1">
    <location>
        <begin position="73"/>
        <end position="94"/>
    </location>
</feature>
<reference evidence="2 3" key="1">
    <citation type="submission" date="2022-11" db="EMBL/GenBank/DDBJ databases">
        <title>Viruses from the air-sea interface of a natural surface slick.</title>
        <authorList>
            <person name="Rahlff J."/>
            <person name="Holmfeldt K."/>
        </authorList>
    </citation>
    <scope>NUCLEOTIDE SEQUENCE [LARGE SCALE GENOMIC DNA]</scope>
    <source>
        <strain evidence="2 3">SMS4</strain>
    </source>
</reference>
<comment type="caution">
    <text evidence="2">The sequence shown here is derived from an EMBL/GenBank/DDBJ whole genome shotgun (WGS) entry which is preliminary data.</text>
</comment>
<keyword evidence="3" id="KW-1185">Reference proteome</keyword>